<dbReference type="CDD" id="cd08894">
    <property type="entry name" value="SRPBCC_CalC_Aha1-like_1"/>
    <property type="match status" value="1"/>
</dbReference>
<dbReference type="SUPFAM" id="SSF55961">
    <property type="entry name" value="Bet v1-like"/>
    <property type="match status" value="1"/>
</dbReference>
<dbReference type="EMBL" id="CP015217">
    <property type="protein sequence ID" value="AOP33100.1"/>
    <property type="molecule type" value="Genomic_DNA"/>
</dbReference>
<evidence type="ECO:0000256" key="1">
    <source>
        <dbReference type="ARBA" id="ARBA00006817"/>
    </source>
</evidence>
<gene>
    <name evidence="3" type="ORF">A0128_04035</name>
</gene>
<dbReference type="Proteomes" id="UP000094197">
    <property type="component" value="Chromosome 1"/>
</dbReference>
<proteinExistence type="inferred from homology"/>
<accession>A0A1D7UU17</accession>
<reference evidence="3 4" key="1">
    <citation type="submission" date="2016-04" db="EMBL/GenBank/DDBJ databases">
        <title>Complete genome seqeunce of Leptospira alstonii serovar Room22.</title>
        <authorList>
            <person name="Nally J.E."/>
            <person name="Bayles D.O."/>
            <person name="Hurley D."/>
            <person name="Fanning S."/>
            <person name="McMahon B.J."/>
            <person name="Arent Z."/>
        </authorList>
    </citation>
    <scope>NUCLEOTIDE SEQUENCE [LARGE SCALE GENOMIC DNA]</scope>
    <source>
        <strain evidence="3 4">GWTS #1</strain>
    </source>
</reference>
<dbReference type="InterPro" id="IPR013538">
    <property type="entry name" value="ASHA1/2-like_C"/>
</dbReference>
<dbReference type="InterPro" id="IPR023393">
    <property type="entry name" value="START-like_dom_sf"/>
</dbReference>
<protein>
    <submittedName>
        <fullName evidence="3">ATPase</fullName>
    </submittedName>
</protein>
<keyword evidence="4" id="KW-1185">Reference proteome</keyword>
<evidence type="ECO:0000313" key="3">
    <source>
        <dbReference type="EMBL" id="AOP33100.1"/>
    </source>
</evidence>
<name>A0A1D7UU17_9LEPT</name>
<sequence>MNATNNHKLNTADREISTSRVFDAPRELVWKVWTDPNHVGNWWGPNGFTNTIETMEVKPGGVWKLIMHGPDGTDYPNRITYIEVVKPKLLVYKHGSDMEDHPGDFHVTVTFEEENGKTKLTMLSLFQTAAARDEVVEKYGAIEGMNQTLNRLGDYLTKVAN</sequence>
<dbReference type="KEGG" id="laj:A0128_04035"/>
<dbReference type="OrthoDB" id="118413at2"/>
<dbReference type="Gene3D" id="3.30.530.20">
    <property type="match status" value="1"/>
</dbReference>
<evidence type="ECO:0000313" key="4">
    <source>
        <dbReference type="Proteomes" id="UP000094197"/>
    </source>
</evidence>
<dbReference type="RefSeq" id="WP_069606342.1">
    <property type="nucleotide sequence ID" value="NZ_CP015217.1"/>
</dbReference>
<dbReference type="AlphaFoldDB" id="A0A1D7UU17"/>
<dbReference type="Pfam" id="PF08327">
    <property type="entry name" value="AHSA1"/>
    <property type="match status" value="1"/>
</dbReference>
<organism evidence="3 4">
    <name type="scientific">Leptospira tipperaryensis</name>
    <dbReference type="NCBI Taxonomy" id="2564040"/>
    <lineage>
        <taxon>Bacteria</taxon>
        <taxon>Pseudomonadati</taxon>
        <taxon>Spirochaetota</taxon>
        <taxon>Spirochaetia</taxon>
        <taxon>Leptospirales</taxon>
        <taxon>Leptospiraceae</taxon>
        <taxon>Leptospira</taxon>
    </lineage>
</organism>
<feature type="domain" description="Activator of Hsp90 ATPase homologue 1/2-like C-terminal" evidence="2">
    <location>
        <begin position="23"/>
        <end position="156"/>
    </location>
</feature>
<dbReference type="PANTHER" id="PTHR36929">
    <property type="entry name" value="ATTACHMENT SUBUNIT, PUTATIVE-RELATED"/>
    <property type="match status" value="1"/>
</dbReference>
<evidence type="ECO:0000259" key="2">
    <source>
        <dbReference type="Pfam" id="PF08327"/>
    </source>
</evidence>
<dbReference type="PANTHER" id="PTHR36929:SF5">
    <property type="entry name" value="BLR6751 PROTEIN"/>
    <property type="match status" value="1"/>
</dbReference>
<comment type="similarity">
    <text evidence="1">Belongs to the AHA1 family.</text>
</comment>